<feature type="transmembrane region" description="Helical" evidence="6">
    <location>
        <begin position="215"/>
        <end position="236"/>
    </location>
</feature>
<evidence type="ECO:0000256" key="1">
    <source>
        <dbReference type="ARBA" id="ARBA00004141"/>
    </source>
</evidence>
<reference evidence="7 8" key="1">
    <citation type="journal article" date="2019" name="Emerg. Microbes Infect.">
        <title>Comprehensive subspecies identification of 175 nontuberculous mycobacteria species based on 7547 genomic profiles.</title>
        <authorList>
            <person name="Matsumoto Y."/>
            <person name="Kinjo T."/>
            <person name="Motooka D."/>
            <person name="Nabeya D."/>
            <person name="Jung N."/>
            <person name="Uechi K."/>
            <person name="Horii T."/>
            <person name="Iida T."/>
            <person name="Fujita J."/>
            <person name="Nakamura S."/>
        </authorList>
    </citation>
    <scope>NUCLEOTIDE SEQUENCE [LARGE SCALE GENOMIC DNA]</scope>
    <source>
        <strain evidence="7 8">JCM 12687</strain>
    </source>
</reference>
<organism evidence="7 8">
    <name type="scientific">Mycobacterium branderi</name>
    <dbReference type="NCBI Taxonomy" id="43348"/>
    <lineage>
        <taxon>Bacteria</taxon>
        <taxon>Bacillati</taxon>
        <taxon>Actinomycetota</taxon>
        <taxon>Actinomycetes</taxon>
        <taxon>Mycobacteriales</taxon>
        <taxon>Mycobacteriaceae</taxon>
        <taxon>Mycobacterium</taxon>
    </lineage>
</organism>
<evidence type="ECO:0000256" key="4">
    <source>
        <dbReference type="ARBA" id="ARBA00022989"/>
    </source>
</evidence>
<comment type="subcellular location">
    <subcellularLocation>
        <location evidence="1">Membrane</location>
        <topology evidence="1">Multi-pass membrane protein</topology>
    </subcellularLocation>
</comment>
<keyword evidence="4 6" id="KW-1133">Transmembrane helix</keyword>
<feature type="transmembrane region" description="Helical" evidence="6">
    <location>
        <begin position="82"/>
        <end position="102"/>
    </location>
</feature>
<comment type="similarity">
    <text evidence="2">Belongs to the TMEM86 family.</text>
</comment>
<feature type="transmembrane region" description="Helical" evidence="6">
    <location>
        <begin position="108"/>
        <end position="128"/>
    </location>
</feature>
<keyword evidence="3 6" id="KW-0812">Transmembrane</keyword>
<evidence type="ECO:0000256" key="2">
    <source>
        <dbReference type="ARBA" id="ARBA00007375"/>
    </source>
</evidence>
<evidence type="ECO:0000256" key="6">
    <source>
        <dbReference type="SAM" id="Phobius"/>
    </source>
</evidence>
<sequence>MAGRVSSGMQTPYAPRMVVGCWVAAGWAGVAYGLFLTATVLLSPPGEELTGRFMAQPLLKASMALLLAAAAVAHPIVRERRWLMLALVFSAVGDVLLAIPWWTASFVLGLSAFLLAHLCFLGALIPLARRSGRRLVAVAVVWVACVALLVWFWPGLARDGLTVPVVVYMVVLGAMVCAALLARLPTIWTAVGAVCFAVSDAMIGIGRFVLGNEALAVPIWWAYATAQILITAGFFFGRADAADEQ</sequence>
<dbReference type="Proteomes" id="UP000467379">
    <property type="component" value="Chromosome"/>
</dbReference>
<feature type="transmembrane region" description="Helical" evidence="6">
    <location>
        <begin position="165"/>
        <end position="182"/>
    </location>
</feature>
<evidence type="ECO:0000256" key="3">
    <source>
        <dbReference type="ARBA" id="ARBA00022692"/>
    </source>
</evidence>
<evidence type="ECO:0000313" key="7">
    <source>
        <dbReference type="EMBL" id="BBZ14116.1"/>
    </source>
</evidence>
<feature type="transmembrane region" description="Helical" evidence="6">
    <location>
        <begin position="54"/>
        <end position="73"/>
    </location>
</feature>
<name>A0ABN6BBR7_9MYCO</name>
<feature type="transmembrane region" description="Helical" evidence="6">
    <location>
        <begin position="21"/>
        <end position="42"/>
    </location>
</feature>
<dbReference type="PANTHER" id="PTHR31885">
    <property type="entry name" value="GH04784P"/>
    <property type="match status" value="1"/>
</dbReference>
<protein>
    <submittedName>
        <fullName evidence="7">Membrane protein</fullName>
    </submittedName>
</protein>
<dbReference type="EMBL" id="AP022606">
    <property type="protein sequence ID" value="BBZ14116.1"/>
    <property type="molecule type" value="Genomic_DNA"/>
</dbReference>
<dbReference type="Pfam" id="PF07947">
    <property type="entry name" value="YhhN"/>
    <property type="match status" value="1"/>
</dbReference>
<feature type="transmembrane region" description="Helical" evidence="6">
    <location>
        <begin position="187"/>
        <end position="209"/>
    </location>
</feature>
<dbReference type="InterPro" id="IPR012506">
    <property type="entry name" value="TMEM86B-like"/>
</dbReference>
<evidence type="ECO:0000256" key="5">
    <source>
        <dbReference type="ARBA" id="ARBA00023136"/>
    </source>
</evidence>
<evidence type="ECO:0000313" key="8">
    <source>
        <dbReference type="Proteomes" id="UP000467379"/>
    </source>
</evidence>
<dbReference type="PANTHER" id="PTHR31885:SF6">
    <property type="entry name" value="GH04784P"/>
    <property type="match status" value="1"/>
</dbReference>
<feature type="transmembrane region" description="Helical" evidence="6">
    <location>
        <begin position="135"/>
        <end position="153"/>
    </location>
</feature>
<accession>A0ABN6BBR7</accession>
<gene>
    <name evidence="7" type="ORF">MBRA_43110</name>
</gene>
<keyword evidence="5 6" id="KW-0472">Membrane</keyword>
<proteinExistence type="inferred from homology"/>
<keyword evidence="8" id="KW-1185">Reference proteome</keyword>